<dbReference type="Pfam" id="PF00789">
    <property type="entry name" value="UBX"/>
    <property type="match status" value="1"/>
</dbReference>
<feature type="compositionally biased region" description="Low complexity" evidence="1">
    <location>
        <begin position="306"/>
        <end position="318"/>
    </location>
</feature>
<evidence type="ECO:0000313" key="3">
    <source>
        <dbReference type="EMBL" id="KAJ9660371.1"/>
    </source>
</evidence>
<dbReference type="Proteomes" id="UP001172684">
    <property type="component" value="Unassembled WGS sequence"/>
</dbReference>
<dbReference type="PROSITE" id="PS50033">
    <property type="entry name" value="UBX"/>
    <property type="match status" value="1"/>
</dbReference>
<accession>A0ABQ9NQM3</accession>
<dbReference type="PANTHER" id="PTHR46424:SF1">
    <property type="entry name" value="UBX DOMAIN-CONTAINING PROTEIN 4"/>
    <property type="match status" value="1"/>
</dbReference>
<feature type="domain" description="UBX" evidence="2">
    <location>
        <begin position="325"/>
        <end position="413"/>
    </location>
</feature>
<evidence type="ECO:0000259" key="2">
    <source>
        <dbReference type="PROSITE" id="PS50033"/>
    </source>
</evidence>
<feature type="region of interest" description="Disordered" evidence="1">
    <location>
        <begin position="114"/>
        <end position="188"/>
    </location>
</feature>
<feature type="compositionally biased region" description="Basic and acidic residues" evidence="1">
    <location>
        <begin position="218"/>
        <end position="229"/>
    </location>
</feature>
<dbReference type="InterPro" id="IPR029071">
    <property type="entry name" value="Ubiquitin-like_domsf"/>
</dbReference>
<sequence>MFHQGDLQSGITLAMQQGKTVACFEDDSLDSSTWEDKWLRDGRLSDLLAQNVVLLRIQAGSVEHGFLAHFCPVERAPSLVLIDNGQLKENLSSGITQEEFVRRLRAAFGANVPTTEEDVAMNEAPESTTEEQILTTGTSGSPMNAHPATSRHAEPSIHPSAETLDSTESTPPTATPASSTPEPRPEPNPAVQALLLERAARLEAERAAREEAERIARAEKAAGKRRAVDTEVEASGSSAVRQAQMSYAAQQRLRKIEEKKELQRILATIEADKKERRQREEERRLRVAAEAEEEARRQRGETSDASIPQSQRSQQPSAQPQPPTSTHPQCHLQILLFDGSRLRHPFPRHATLRQDVRPWIDASISSAETPKSALPPYTFKQILPSQPARPIPISEEDQPLAFIGLMPNATLVLVPVNTFTEAYTGSVGRGILGQAYSGIRWVVEGLTSGVSAVTGAVAPYVPGSGQAGQQQQDMPPENPTADDGRPAATAAAGRARVNVRTLADQRAERGEGAQFYNGNSLDFEPNRKDDKDE</sequence>
<reference evidence="3" key="1">
    <citation type="submission" date="2022-10" db="EMBL/GenBank/DDBJ databases">
        <title>Culturing micro-colonial fungi from biological soil crusts in the Mojave desert and describing Neophaeococcomyces mojavensis, and introducing the new genera and species Taxawa tesnikishii.</title>
        <authorList>
            <person name="Kurbessoian T."/>
            <person name="Stajich J.E."/>
        </authorList>
    </citation>
    <scope>NUCLEOTIDE SEQUENCE</scope>
    <source>
        <strain evidence="3">TK_1</strain>
    </source>
</reference>
<feature type="compositionally biased region" description="Basic and acidic residues" evidence="1">
    <location>
        <begin position="273"/>
        <end position="302"/>
    </location>
</feature>
<dbReference type="SMART" id="SM00166">
    <property type="entry name" value="UBX"/>
    <property type="match status" value="1"/>
</dbReference>
<dbReference type="Gene3D" id="3.10.20.90">
    <property type="entry name" value="Phosphatidylinositol 3-kinase Catalytic Subunit, Chain A, domain 1"/>
    <property type="match status" value="1"/>
</dbReference>
<gene>
    <name evidence="3" type="ORF">H2201_006952</name>
</gene>
<feature type="compositionally biased region" description="Polar residues" evidence="1">
    <location>
        <begin position="125"/>
        <end position="142"/>
    </location>
</feature>
<name>A0ABQ9NQM3_9PEZI</name>
<dbReference type="CDD" id="cd01767">
    <property type="entry name" value="UBX"/>
    <property type="match status" value="1"/>
</dbReference>
<feature type="compositionally biased region" description="Low complexity" evidence="1">
    <location>
        <begin position="166"/>
        <end position="181"/>
    </location>
</feature>
<dbReference type="SUPFAM" id="SSF54236">
    <property type="entry name" value="Ubiquitin-like"/>
    <property type="match status" value="1"/>
</dbReference>
<feature type="compositionally biased region" description="Low complexity" evidence="1">
    <location>
        <begin position="486"/>
        <end position="495"/>
    </location>
</feature>
<protein>
    <recommendedName>
        <fullName evidence="2">UBX domain-containing protein</fullName>
    </recommendedName>
</protein>
<feature type="region of interest" description="Disordered" evidence="1">
    <location>
        <begin position="273"/>
        <end position="328"/>
    </location>
</feature>
<dbReference type="EMBL" id="JAPDRL010000066">
    <property type="protein sequence ID" value="KAJ9660371.1"/>
    <property type="molecule type" value="Genomic_DNA"/>
</dbReference>
<feature type="region of interest" description="Disordered" evidence="1">
    <location>
        <begin position="218"/>
        <end position="240"/>
    </location>
</feature>
<comment type="caution">
    <text evidence="3">The sequence shown here is derived from an EMBL/GenBank/DDBJ whole genome shotgun (WGS) entry which is preliminary data.</text>
</comment>
<feature type="region of interest" description="Disordered" evidence="1">
    <location>
        <begin position="462"/>
        <end position="533"/>
    </location>
</feature>
<feature type="compositionally biased region" description="Basic and acidic residues" evidence="1">
    <location>
        <begin position="524"/>
        <end position="533"/>
    </location>
</feature>
<dbReference type="InterPro" id="IPR001012">
    <property type="entry name" value="UBX_dom"/>
</dbReference>
<dbReference type="PANTHER" id="PTHR46424">
    <property type="entry name" value="UBX DOMAIN-CONTAINING PROTEIN 4"/>
    <property type="match status" value="1"/>
</dbReference>
<dbReference type="Pfam" id="PF23187">
    <property type="entry name" value="UBX7_N"/>
    <property type="match status" value="1"/>
</dbReference>
<evidence type="ECO:0000313" key="4">
    <source>
        <dbReference type="Proteomes" id="UP001172684"/>
    </source>
</evidence>
<organism evidence="3 4">
    <name type="scientific">Coniosporium apollinis</name>
    <dbReference type="NCBI Taxonomy" id="61459"/>
    <lineage>
        <taxon>Eukaryota</taxon>
        <taxon>Fungi</taxon>
        <taxon>Dikarya</taxon>
        <taxon>Ascomycota</taxon>
        <taxon>Pezizomycotina</taxon>
        <taxon>Dothideomycetes</taxon>
        <taxon>Dothideomycetes incertae sedis</taxon>
        <taxon>Coniosporium</taxon>
    </lineage>
</organism>
<evidence type="ECO:0000256" key="1">
    <source>
        <dbReference type="SAM" id="MobiDB-lite"/>
    </source>
</evidence>
<proteinExistence type="predicted"/>
<keyword evidence="4" id="KW-1185">Reference proteome</keyword>